<dbReference type="Proteomes" id="UP001341281">
    <property type="component" value="Chromosome 06"/>
</dbReference>
<sequence>MRPTRRSLQRNVGRPVRPSFRRRQGCSFAPYHLPRHVAGTPPTKNARHVEKGRGGERRYRGARILVIWGVRVPFRILRDRSSFRRHRCRGFSGFHPSNIRDRGVYRRPLLLAKPPPPTLVPNSSSSDGPDDPARVPCRPAFLSSIPSQDEVLSMLLYMHSHGSPLTTIRASTPLLALFNDEDGDGGCQWSKPADTMRKAKRHSGDLSRSFHKKRRTCKTEWVSGHLRDGDSNQDVFTKLSDPVQSFISKSVISISLCNGGITLFSCSGIAIGCQGCLSRFLTSASLATAFYGKTNENYDDLKIEVRSEGKEVYMGFLAEYDLDHNFAVVNIDACMMFLLKLSNLCQNLCPMWKNSFPTMGHSFQVSGVSLDIRSVSKGDRSCTAKKLEGLQDLAPFVYYCIGLINFISGPAVTSVLQQCFQIATRILVAQAPTRDLNHEQLDLESLGYPKLPSTMGARMILVNTFEETFGDIRESGAGGKRFFACTGFCIRWNGSTVILTSASLIGNSSDGNKIVEDLKIEVLLPHKKSRERVPGMLEHYNLHYNIALVSVKDHCALCPANALYDWFNLSEVAAVGHCFESGALMATGGKLVSWTGTLDCDCLAGIGGPVVNMDGDVLGMNFYDKKKGTPFLLWPDICEILSSFEEKSDPSGVPFWEMDGDDTTRLNRWPVPMPCWSPPKDKSDDDVGLEHKYDYMK</sequence>
<proteinExistence type="predicted"/>
<evidence type="ECO:0000256" key="1">
    <source>
        <dbReference type="SAM" id="MobiDB-lite"/>
    </source>
</evidence>
<dbReference type="PANTHER" id="PTHR18868:SF29">
    <property type="match status" value="1"/>
</dbReference>
<gene>
    <name evidence="2" type="ORF">U9M48_027357</name>
</gene>
<dbReference type="InterPro" id="IPR009003">
    <property type="entry name" value="Peptidase_S1_PA"/>
</dbReference>
<dbReference type="SUPFAM" id="SSF50494">
    <property type="entry name" value="Trypsin-like serine proteases"/>
    <property type="match status" value="1"/>
</dbReference>
<evidence type="ECO:0000313" key="2">
    <source>
        <dbReference type="EMBL" id="WVZ79825.1"/>
    </source>
</evidence>
<dbReference type="EMBL" id="CP144750">
    <property type="protein sequence ID" value="WVZ79825.1"/>
    <property type="molecule type" value="Genomic_DNA"/>
</dbReference>
<keyword evidence="3" id="KW-1185">Reference proteome</keyword>
<feature type="region of interest" description="Disordered" evidence="1">
    <location>
        <begin position="32"/>
        <end position="54"/>
    </location>
</feature>
<evidence type="ECO:0000313" key="3">
    <source>
        <dbReference type="Proteomes" id="UP001341281"/>
    </source>
</evidence>
<protein>
    <submittedName>
        <fullName evidence="2">Uncharacterized protein</fullName>
    </submittedName>
</protein>
<feature type="region of interest" description="Disordered" evidence="1">
    <location>
        <begin position="110"/>
        <end position="134"/>
    </location>
</feature>
<organism evidence="2 3">
    <name type="scientific">Paspalum notatum var. saurae</name>
    <dbReference type="NCBI Taxonomy" id="547442"/>
    <lineage>
        <taxon>Eukaryota</taxon>
        <taxon>Viridiplantae</taxon>
        <taxon>Streptophyta</taxon>
        <taxon>Embryophyta</taxon>
        <taxon>Tracheophyta</taxon>
        <taxon>Spermatophyta</taxon>
        <taxon>Magnoliopsida</taxon>
        <taxon>Liliopsida</taxon>
        <taxon>Poales</taxon>
        <taxon>Poaceae</taxon>
        <taxon>PACMAD clade</taxon>
        <taxon>Panicoideae</taxon>
        <taxon>Andropogonodae</taxon>
        <taxon>Paspaleae</taxon>
        <taxon>Paspalinae</taxon>
        <taxon>Paspalum</taxon>
    </lineage>
</organism>
<dbReference type="Pfam" id="PF13365">
    <property type="entry name" value="Trypsin_2"/>
    <property type="match status" value="1"/>
</dbReference>
<reference evidence="2 3" key="1">
    <citation type="submission" date="2024-02" db="EMBL/GenBank/DDBJ databases">
        <title>High-quality chromosome-scale genome assembly of Pensacola bahiagrass (Paspalum notatum Flugge var. saurae).</title>
        <authorList>
            <person name="Vega J.M."/>
            <person name="Podio M."/>
            <person name="Orjuela J."/>
            <person name="Siena L.A."/>
            <person name="Pessino S.C."/>
            <person name="Combes M.C."/>
            <person name="Mariac C."/>
            <person name="Albertini E."/>
            <person name="Pupilli F."/>
            <person name="Ortiz J.P.A."/>
            <person name="Leblanc O."/>
        </authorList>
    </citation>
    <scope>NUCLEOTIDE SEQUENCE [LARGE SCALE GENOMIC DNA]</scope>
    <source>
        <strain evidence="2">R1</strain>
        <tissue evidence="2">Leaf</tissue>
    </source>
</reference>
<dbReference type="PANTHER" id="PTHR18868">
    <property type="entry name" value="OS07G0665300 PROTEIN-RELATED"/>
    <property type="match status" value="1"/>
</dbReference>
<dbReference type="AlphaFoldDB" id="A0AAQ3X022"/>
<accession>A0AAQ3X022</accession>
<name>A0AAQ3X022_PASNO</name>